<protein>
    <submittedName>
        <fullName evidence="2">TRAP transporter substrate-binding protein</fullName>
    </submittedName>
</protein>
<dbReference type="GO" id="GO:0030288">
    <property type="term" value="C:outer membrane-bounded periplasmic space"/>
    <property type="evidence" value="ECO:0007669"/>
    <property type="project" value="InterPro"/>
</dbReference>
<dbReference type="RefSeq" id="WP_200309972.1">
    <property type="nucleotide sequence ID" value="NZ_JAENIM010000009.1"/>
</dbReference>
<dbReference type="CDD" id="cd13671">
    <property type="entry name" value="PBP2_TRAP_SBP_like_3"/>
    <property type="match status" value="1"/>
</dbReference>
<dbReference type="InterPro" id="IPR038404">
    <property type="entry name" value="TRAP_DctP_sf"/>
</dbReference>
<name>A0A8J7MBH2_9BACT</name>
<dbReference type="InterPro" id="IPR004682">
    <property type="entry name" value="TRAP_DctP"/>
</dbReference>
<accession>A0A8J7MBH2</accession>
<dbReference type="PANTHER" id="PTHR33376">
    <property type="match status" value="1"/>
</dbReference>
<dbReference type="PIRSF" id="PIRSF006470">
    <property type="entry name" value="DctB"/>
    <property type="match status" value="1"/>
</dbReference>
<dbReference type="EMBL" id="JAENIM010000009">
    <property type="protein sequence ID" value="MBK1789936.1"/>
    <property type="molecule type" value="Genomic_DNA"/>
</dbReference>
<keyword evidence="1" id="KW-0732">Signal</keyword>
<keyword evidence="3" id="KW-1185">Reference proteome</keyword>
<dbReference type="GO" id="GO:0055085">
    <property type="term" value="P:transmembrane transport"/>
    <property type="evidence" value="ECO:0007669"/>
    <property type="project" value="InterPro"/>
</dbReference>
<reference evidence="2" key="1">
    <citation type="submission" date="2021-01" db="EMBL/GenBank/DDBJ databases">
        <title>Modified the classification status of verrucomicrobia.</title>
        <authorList>
            <person name="Feng X."/>
        </authorList>
    </citation>
    <scope>NUCLEOTIDE SEQUENCE</scope>
    <source>
        <strain evidence="2">_KCTC 22039</strain>
    </source>
</reference>
<evidence type="ECO:0000313" key="3">
    <source>
        <dbReference type="Proteomes" id="UP000624703"/>
    </source>
</evidence>
<dbReference type="InterPro" id="IPR018389">
    <property type="entry name" value="DctP_fam"/>
</dbReference>
<evidence type="ECO:0000256" key="1">
    <source>
        <dbReference type="ARBA" id="ARBA00022729"/>
    </source>
</evidence>
<dbReference type="PANTHER" id="PTHR33376:SF2">
    <property type="entry name" value="DICARBOXYLATE-BINDING PERIPLASMIC PROTEIN"/>
    <property type="match status" value="1"/>
</dbReference>
<sequence length="341" mass="37406">MIGKHKSFFLCGLLAGVVVATAGFAFRLKQSKSSGQAAGGRVELKLAHGLVESHPVHMGMLYMKKRVEELSGGSMTIEIHPGGVLGSETASIESLQSGALDMTKASSNTLESFVPIMSAYNLPYVFQDREHYWKVLDSELGNEMLASGLDKKLRGLTYYDAGSRSFYMTKKSVVTPDDLKGQKIRVMNSNIAINSMRQLGASPTPISYGELYSALQQGTVDGAENNWPSYVTDRHYEVSKFFTENEHTSNPDVLLIGESAWARLTPMQQLVLKTAAAESSVYQRKLWQEKSDEAKAIAIAAGVKVVEPDKSLFAKKVESYKEGFKGTEVGNVMQQIQKLAE</sequence>
<proteinExistence type="predicted"/>
<organism evidence="2 3">
    <name type="scientific">Persicirhabdus sediminis</name>
    <dbReference type="NCBI Taxonomy" id="454144"/>
    <lineage>
        <taxon>Bacteria</taxon>
        <taxon>Pseudomonadati</taxon>
        <taxon>Verrucomicrobiota</taxon>
        <taxon>Verrucomicrobiia</taxon>
        <taxon>Verrucomicrobiales</taxon>
        <taxon>Verrucomicrobiaceae</taxon>
        <taxon>Persicirhabdus</taxon>
    </lineage>
</organism>
<dbReference type="Pfam" id="PF03480">
    <property type="entry name" value="DctP"/>
    <property type="match status" value="1"/>
</dbReference>
<dbReference type="AlphaFoldDB" id="A0A8J7MBH2"/>
<comment type="caution">
    <text evidence="2">The sequence shown here is derived from an EMBL/GenBank/DDBJ whole genome shotgun (WGS) entry which is preliminary data.</text>
</comment>
<dbReference type="Gene3D" id="3.40.190.170">
    <property type="entry name" value="Bacterial extracellular solute-binding protein, family 7"/>
    <property type="match status" value="1"/>
</dbReference>
<gene>
    <name evidence="2" type="ORF">JIN82_02070</name>
</gene>
<evidence type="ECO:0000313" key="2">
    <source>
        <dbReference type="EMBL" id="MBK1789936.1"/>
    </source>
</evidence>
<dbReference type="GO" id="GO:0030246">
    <property type="term" value="F:carbohydrate binding"/>
    <property type="evidence" value="ECO:0007669"/>
    <property type="project" value="TreeGrafter"/>
</dbReference>
<dbReference type="NCBIfam" id="NF037995">
    <property type="entry name" value="TRAP_S1"/>
    <property type="match status" value="1"/>
</dbReference>
<dbReference type="Proteomes" id="UP000624703">
    <property type="component" value="Unassembled WGS sequence"/>
</dbReference>
<dbReference type="NCBIfam" id="TIGR00787">
    <property type="entry name" value="dctP"/>
    <property type="match status" value="1"/>
</dbReference>